<dbReference type="Gene3D" id="1.10.260.40">
    <property type="entry name" value="lambda repressor-like DNA-binding domains"/>
    <property type="match status" value="1"/>
</dbReference>
<dbReference type="InterPro" id="IPR010982">
    <property type="entry name" value="Lambda_DNA-bd_dom_sf"/>
</dbReference>
<evidence type="ECO:0000313" key="3">
    <source>
        <dbReference type="Proteomes" id="UP000242310"/>
    </source>
</evidence>
<gene>
    <name evidence="2" type="ORF">B0H94_12017</name>
</gene>
<dbReference type="GO" id="GO:0003677">
    <property type="term" value="F:DNA binding"/>
    <property type="evidence" value="ECO:0007669"/>
    <property type="project" value="InterPro"/>
</dbReference>
<evidence type="ECO:0000259" key="1">
    <source>
        <dbReference type="Pfam" id="PF13443"/>
    </source>
</evidence>
<feature type="domain" description="HTH cro/C1-type" evidence="1">
    <location>
        <begin position="5"/>
        <end position="72"/>
    </location>
</feature>
<keyword evidence="3" id="KW-1185">Reference proteome</keyword>
<dbReference type="EMBL" id="PYAV01000020">
    <property type="protein sequence ID" value="PSL41271.1"/>
    <property type="molecule type" value="Genomic_DNA"/>
</dbReference>
<reference evidence="2 3" key="1">
    <citation type="submission" date="2018-03" db="EMBL/GenBank/DDBJ databases">
        <title>Genomic Encyclopedia of Type Strains, Phase III (KMG-III): the genomes of soil and plant-associated and newly described type strains.</title>
        <authorList>
            <person name="Whitman W."/>
        </authorList>
    </citation>
    <scope>NUCLEOTIDE SEQUENCE [LARGE SCALE GENOMIC DNA]</scope>
    <source>
        <strain evidence="2 3">CGMCC 1.07653</strain>
    </source>
</reference>
<dbReference type="RefSeq" id="WP_106589973.1">
    <property type="nucleotide sequence ID" value="NZ_PYAV01000020.1"/>
</dbReference>
<dbReference type="OrthoDB" id="9805309at2"/>
<evidence type="ECO:0000313" key="2">
    <source>
        <dbReference type="EMBL" id="PSL41271.1"/>
    </source>
</evidence>
<dbReference type="Proteomes" id="UP000242310">
    <property type="component" value="Unassembled WGS sequence"/>
</dbReference>
<name>A0A2P8H4X8_9BACI</name>
<dbReference type="InterPro" id="IPR001387">
    <property type="entry name" value="Cro/C1-type_HTH"/>
</dbReference>
<comment type="caution">
    <text evidence="2">The sequence shown here is derived from an EMBL/GenBank/DDBJ whole genome shotgun (WGS) entry which is preliminary data.</text>
</comment>
<proteinExistence type="predicted"/>
<sequence length="77" mass="8921">MIIFKLDDLLKQLDCTESRLSKQSGIRPNTINDMCHNKTKRIEMNTLSSILKALNEISEDDVCIEDLIEYVKEDKYG</sequence>
<dbReference type="AlphaFoldDB" id="A0A2P8H4X8"/>
<organism evidence="2 3">
    <name type="scientific">Salsuginibacillus halophilus</name>
    <dbReference type="NCBI Taxonomy" id="517424"/>
    <lineage>
        <taxon>Bacteria</taxon>
        <taxon>Bacillati</taxon>
        <taxon>Bacillota</taxon>
        <taxon>Bacilli</taxon>
        <taxon>Bacillales</taxon>
        <taxon>Bacillaceae</taxon>
        <taxon>Salsuginibacillus</taxon>
    </lineage>
</organism>
<dbReference type="SUPFAM" id="SSF47413">
    <property type="entry name" value="lambda repressor-like DNA-binding domains"/>
    <property type="match status" value="1"/>
</dbReference>
<dbReference type="Pfam" id="PF13443">
    <property type="entry name" value="HTH_26"/>
    <property type="match status" value="1"/>
</dbReference>
<protein>
    <submittedName>
        <fullName evidence="2">Putative transcriptional regulator</fullName>
    </submittedName>
</protein>
<accession>A0A2P8H4X8</accession>